<dbReference type="AlphaFoldDB" id="I4YGK9"/>
<feature type="coiled-coil region" evidence="1">
    <location>
        <begin position="18"/>
        <end position="52"/>
    </location>
</feature>
<dbReference type="InParanoid" id="I4YGK9"/>
<keyword evidence="1" id="KW-0175">Coiled coil</keyword>
<keyword evidence="3" id="KW-1185">Reference proteome</keyword>
<dbReference type="Proteomes" id="UP000005242">
    <property type="component" value="Unassembled WGS sequence"/>
</dbReference>
<protein>
    <submittedName>
        <fullName evidence="2">Uncharacterized protein</fullName>
    </submittedName>
</protein>
<reference evidence="2 3" key="1">
    <citation type="journal article" date="2012" name="Fungal Genet. Biol.">
        <title>The genome of the xerotolerant mold Wallemia sebi reveals adaptations to osmotic stress and suggests cryptic sexual reproduction.</title>
        <authorList>
            <person name="Padamsee M."/>
            <person name="Kumar T.K.A."/>
            <person name="Riley R."/>
            <person name="Binder M."/>
            <person name="Boyd A."/>
            <person name="Calvo A.M."/>
            <person name="Furukawa K."/>
            <person name="Hesse C."/>
            <person name="Hohmann S."/>
            <person name="James T.Y."/>
            <person name="LaButti K."/>
            <person name="Lapidus A."/>
            <person name="Lindquist E."/>
            <person name="Lucas S."/>
            <person name="Miller K."/>
            <person name="Shantappa S."/>
            <person name="Grigoriev I.V."/>
            <person name="Hibbett D.S."/>
            <person name="McLaughlin D.J."/>
            <person name="Spatafora J.W."/>
            <person name="Aime M.C."/>
        </authorList>
    </citation>
    <scope>NUCLEOTIDE SEQUENCE [LARGE SCALE GENOMIC DNA]</scope>
    <source>
        <strain evidence="3">ATCC MYA-4683 / CBS 633.66</strain>
    </source>
</reference>
<sequence length="145" mass="16635">MDKIGISNYYWSFPSDATKNVQNENAALKTKVAALQKNLKSATVAFEELQANGYEDTTERQDLIAEYLKLNYSVKEREEELYTVRKGGSAALDQKMNYIRISKLEVEKLTDATISAISKISERFDLSQFNLRQQFDIPSDYEDDL</sequence>
<evidence type="ECO:0000313" key="2">
    <source>
        <dbReference type="EMBL" id="EIM23101.1"/>
    </source>
</evidence>
<dbReference type="GeneID" id="18472840"/>
<dbReference type="RefSeq" id="XP_006957134.1">
    <property type="nucleotide sequence ID" value="XM_006957072.1"/>
</dbReference>
<dbReference type="EMBL" id="JH668226">
    <property type="protein sequence ID" value="EIM23101.1"/>
    <property type="molecule type" value="Genomic_DNA"/>
</dbReference>
<evidence type="ECO:0000313" key="3">
    <source>
        <dbReference type="Proteomes" id="UP000005242"/>
    </source>
</evidence>
<dbReference type="KEGG" id="wse:WALSEDRAFT_56713"/>
<organism evidence="2 3">
    <name type="scientific">Wallemia mellicola (strain ATCC MYA-4683 / CBS 633.66)</name>
    <name type="common">Wallemia sebi (CBS 633.66)</name>
    <dbReference type="NCBI Taxonomy" id="671144"/>
    <lineage>
        <taxon>Eukaryota</taxon>
        <taxon>Fungi</taxon>
        <taxon>Dikarya</taxon>
        <taxon>Basidiomycota</taxon>
        <taxon>Wallemiomycotina</taxon>
        <taxon>Wallemiomycetes</taxon>
        <taxon>Wallemiales</taxon>
        <taxon>Wallemiaceae</taxon>
        <taxon>Wallemia</taxon>
    </lineage>
</organism>
<dbReference type="HOGENOM" id="CLU_080628_3_1_1"/>
<evidence type="ECO:0000256" key="1">
    <source>
        <dbReference type="SAM" id="Coils"/>
    </source>
</evidence>
<proteinExistence type="predicted"/>
<name>I4YGK9_WALMC</name>
<dbReference type="FunCoup" id="I4YGK9">
    <property type="interactions" value="70"/>
</dbReference>
<gene>
    <name evidence="2" type="ORF">WALSEDRAFT_56713</name>
</gene>
<accession>I4YGK9</accession>
<dbReference type="OMA" id="LWTENIE"/>